<name>A0AAW1BTC6_CROAD</name>
<evidence type="ECO:0000259" key="11">
    <source>
        <dbReference type="Pfam" id="PF00129"/>
    </source>
</evidence>
<keyword evidence="5" id="KW-0391">Immunity</keyword>
<dbReference type="Pfam" id="PF00129">
    <property type="entry name" value="MHC_I"/>
    <property type="match status" value="1"/>
</dbReference>
<evidence type="ECO:0000256" key="6">
    <source>
        <dbReference type="ARBA" id="ARBA00022989"/>
    </source>
</evidence>
<dbReference type="GO" id="GO:0006955">
    <property type="term" value="P:immune response"/>
    <property type="evidence" value="ECO:0007669"/>
    <property type="project" value="TreeGrafter"/>
</dbReference>
<dbReference type="InterPro" id="IPR011162">
    <property type="entry name" value="MHC_I/II-like_Ag-recog"/>
</dbReference>
<evidence type="ECO:0000256" key="5">
    <source>
        <dbReference type="ARBA" id="ARBA00022859"/>
    </source>
</evidence>
<dbReference type="PANTHER" id="PTHR16675:SF242">
    <property type="entry name" value="MAJOR HISTOCOMPATIBILITY COMPLEX CLASS I-RELATED GENE PROTEIN"/>
    <property type="match status" value="1"/>
</dbReference>
<dbReference type="GO" id="GO:0005615">
    <property type="term" value="C:extracellular space"/>
    <property type="evidence" value="ECO:0007669"/>
    <property type="project" value="TreeGrafter"/>
</dbReference>
<keyword evidence="9" id="KW-0325">Glycoprotein</keyword>
<dbReference type="PRINTS" id="PR01638">
    <property type="entry name" value="MHCCLASSI"/>
</dbReference>
<evidence type="ECO:0000256" key="7">
    <source>
        <dbReference type="ARBA" id="ARBA00023136"/>
    </source>
</evidence>
<evidence type="ECO:0000256" key="2">
    <source>
        <dbReference type="ARBA" id="ARBA00022451"/>
    </source>
</evidence>
<dbReference type="InterPro" id="IPR011161">
    <property type="entry name" value="MHC_I-like_Ag-recog"/>
</dbReference>
<dbReference type="InterPro" id="IPR001039">
    <property type="entry name" value="MHC_I_a_a1/a2"/>
</dbReference>
<dbReference type="AlphaFoldDB" id="A0AAW1BTC6"/>
<feature type="domain" description="MHC class I-like antigen recognition-like" evidence="11">
    <location>
        <begin position="3"/>
        <end position="91"/>
    </location>
</feature>
<accession>A0AAW1BTC6</accession>
<organism evidence="12 13">
    <name type="scientific">Crotalus adamanteus</name>
    <name type="common">Eastern diamondback rattlesnake</name>
    <dbReference type="NCBI Taxonomy" id="8729"/>
    <lineage>
        <taxon>Eukaryota</taxon>
        <taxon>Metazoa</taxon>
        <taxon>Chordata</taxon>
        <taxon>Craniata</taxon>
        <taxon>Vertebrata</taxon>
        <taxon>Euteleostomi</taxon>
        <taxon>Lepidosauria</taxon>
        <taxon>Squamata</taxon>
        <taxon>Bifurcata</taxon>
        <taxon>Unidentata</taxon>
        <taxon>Episquamata</taxon>
        <taxon>Toxicofera</taxon>
        <taxon>Serpentes</taxon>
        <taxon>Colubroidea</taxon>
        <taxon>Viperidae</taxon>
        <taxon>Crotalinae</taxon>
        <taxon>Crotalus</taxon>
    </lineage>
</organism>
<dbReference type="GO" id="GO:0009897">
    <property type="term" value="C:external side of plasma membrane"/>
    <property type="evidence" value="ECO:0007669"/>
    <property type="project" value="TreeGrafter"/>
</dbReference>
<evidence type="ECO:0000256" key="8">
    <source>
        <dbReference type="ARBA" id="ARBA00023157"/>
    </source>
</evidence>
<dbReference type="SUPFAM" id="SSF54452">
    <property type="entry name" value="MHC antigen-recognition domain"/>
    <property type="match status" value="1"/>
</dbReference>
<evidence type="ECO:0000256" key="1">
    <source>
        <dbReference type="ARBA" id="ARBA00004479"/>
    </source>
</evidence>
<keyword evidence="13" id="KW-1185">Reference proteome</keyword>
<dbReference type="Gene3D" id="3.30.500.10">
    <property type="entry name" value="MHC class I-like antigen recognition-like"/>
    <property type="match status" value="1"/>
</dbReference>
<dbReference type="Proteomes" id="UP001474421">
    <property type="component" value="Unassembled WGS sequence"/>
</dbReference>
<dbReference type="PANTHER" id="PTHR16675">
    <property type="entry name" value="MHC CLASS I-RELATED"/>
    <property type="match status" value="1"/>
</dbReference>
<keyword evidence="4" id="KW-0732">Signal</keyword>
<reference evidence="12 13" key="1">
    <citation type="journal article" date="2024" name="Proc. Natl. Acad. Sci. U.S.A.">
        <title>The genetic regulatory architecture and epigenomic basis for age-related changes in rattlesnake venom.</title>
        <authorList>
            <person name="Hogan M.P."/>
            <person name="Holding M.L."/>
            <person name="Nystrom G.S."/>
            <person name="Colston T.J."/>
            <person name="Bartlett D.A."/>
            <person name="Mason A.J."/>
            <person name="Ellsworth S.A."/>
            <person name="Rautsaw R.M."/>
            <person name="Lawrence K.C."/>
            <person name="Strickland J.L."/>
            <person name="He B."/>
            <person name="Fraser P."/>
            <person name="Margres M.J."/>
            <person name="Gilbert D.M."/>
            <person name="Gibbs H.L."/>
            <person name="Parkinson C.L."/>
            <person name="Rokyta D.R."/>
        </authorList>
    </citation>
    <scope>NUCLEOTIDE SEQUENCE [LARGE SCALE GENOMIC DNA]</scope>
    <source>
        <tissue evidence="12">Blood</tissue>
    </source>
</reference>
<evidence type="ECO:0000313" key="13">
    <source>
        <dbReference type="Proteomes" id="UP001474421"/>
    </source>
</evidence>
<dbReference type="GO" id="GO:0042612">
    <property type="term" value="C:MHC class I protein complex"/>
    <property type="evidence" value="ECO:0007669"/>
    <property type="project" value="UniProtKB-KW"/>
</dbReference>
<evidence type="ECO:0000256" key="10">
    <source>
        <dbReference type="RuleBase" id="RU004439"/>
    </source>
</evidence>
<sequence>MKEGLHNWKAILGCELKEDGRKGSFLRYGYDRMDFISFDKETLRWVTAKPQAEKVKEKWEDDPGWSQRNKIYPETCIEQLQSYLSYSKEILQRIEHQRKESVNS</sequence>
<keyword evidence="3" id="KW-0812">Transmembrane</keyword>
<keyword evidence="7" id="KW-0472">Membrane</keyword>
<dbReference type="InterPro" id="IPR037055">
    <property type="entry name" value="MHC_I-like_Ag-recog_sf"/>
</dbReference>
<protein>
    <submittedName>
        <fullName evidence="12">Major histocompatibility complex class I-related protein-like</fullName>
    </submittedName>
</protein>
<dbReference type="InterPro" id="IPR050208">
    <property type="entry name" value="MHC_class-I_related"/>
</dbReference>
<evidence type="ECO:0000256" key="4">
    <source>
        <dbReference type="ARBA" id="ARBA00022729"/>
    </source>
</evidence>
<keyword evidence="2" id="KW-0490">MHC I</keyword>
<comment type="caution">
    <text evidence="12">The sequence shown here is derived from an EMBL/GenBank/DDBJ whole genome shotgun (WGS) entry which is preliminary data.</text>
</comment>
<evidence type="ECO:0000313" key="12">
    <source>
        <dbReference type="EMBL" id="KAK9405399.1"/>
    </source>
</evidence>
<proteinExistence type="inferred from homology"/>
<keyword evidence="8" id="KW-1015">Disulfide bond</keyword>
<evidence type="ECO:0000256" key="9">
    <source>
        <dbReference type="ARBA" id="ARBA00023180"/>
    </source>
</evidence>
<comment type="subcellular location">
    <subcellularLocation>
        <location evidence="1">Membrane</location>
        <topology evidence="1">Single-pass type I membrane protein</topology>
    </subcellularLocation>
</comment>
<evidence type="ECO:0000256" key="3">
    <source>
        <dbReference type="ARBA" id="ARBA00022692"/>
    </source>
</evidence>
<keyword evidence="6" id="KW-1133">Transmembrane helix</keyword>
<dbReference type="EMBL" id="JAOTOJ010000002">
    <property type="protein sequence ID" value="KAK9405399.1"/>
    <property type="molecule type" value="Genomic_DNA"/>
</dbReference>
<comment type="similarity">
    <text evidence="10">Belongs to the MHC class I family.</text>
</comment>
<dbReference type="GO" id="GO:0002474">
    <property type="term" value="P:antigen processing and presentation of peptide antigen via MHC class I"/>
    <property type="evidence" value="ECO:0007669"/>
    <property type="project" value="UniProtKB-KW"/>
</dbReference>
<gene>
    <name evidence="12" type="ORF">NXF25_004173</name>
</gene>